<dbReference type="Proteomes" id="UP000655208">
    <property type="component" value="Unassembled WGS sequence"/>
</dbReference>
<feature type="compositionally biased region" description="Basic and acidic residues" evidence="1">
    <location>
        <begin position="1"/>
        <end position="126"/>
    </location>
</feature>
<dbReference type="SUPFAM" id="SSF48452">
    <property type="entry name" value="TPR-like"/>
    <property type="match status" value="1"/>
</dbReference>
<sequence length="647" mass="69020">MDRPRRTDDRDDRPRGFTSRDDRPRGFTSRDDLPRRFGERDDRPRRFGERDDRPRRFDDRPTDRSADRPRRDPWDAGDRGARRPADPGRDDRRPAGRDRDAPRSAPWQDRERRSDARGANRDDRPARAVAVEPVGGPTDAGAASTSSTGRSGADAPAAPAPAVDAPDTASGSSGERAGTADDPARVGGAEADGTGHRGAAPDRSGERRPHGDRAARGAGDRDGRRPSGDRGDRFGRDRDAGRFGRPDRPAPTGAGRREVERGSRVRETEIGERWPDIPDWVDLADLDLDVRRDLRSLSKENAAFVAEHLVAAGVLADEEPELAWAHARAARSKGARIAVVRETAGLVAYRAGEWSDAIGELRAARRLGGGAGHVAVLADCERALGNPERAVEISRSAEAAQLDDAATAELAIVVAGARADMGQLEAALASLRATGFQTAPPQPYSARTYYAYADLLERTGRRDQAVEWFLRAAESDVEEETDAGERLTALAEGSSDETDVSPDAAAGGEPPLVSWGVATDTDTGTDAAEVAGTGTGTADAEDSVGLGGRVDRDRPGADGEPDADLSGVEDDDLDGDDLDGDDLDDEASDQDLVDDDLDDDDEEDLDEDPDEDEDQDVSRDTDAVSGPSDDPTTDAGVGPLFSDGPRA</sequence>
<reference evidence="2" key="2">
    <citation type="submission" date="2020-09" db="EMBL/GenBank/DDBJ databases">
        <authorList>
            <person name="Sun Q."/>
            <person name="Zhou Y."/>
        </authorList>
    </citation>
    <scope>NUCLEOTIDE SEQUENCE</scope>
    <source>
        <strain evidence="2">CGMCC 4.7308</strain>
    </source>
</reference>
<keyword evidence="3" id="KW-1185">Reference proteome</keyword>
<dbReference type="RefSeq" id="WP_188944096.1">
    <property type="nucleotide sequence ID" value="NZ_BMNA01000011.1"/>
</dbReference>
<evidence type="ECO:0000256" key="1">
    <source>
        <dbReference type="SAM" id="MobiDB-lite"/>
    </source>
</evidence>
<feature type="compositionally biased region" description="Low complexity" evidence="1">
    <location>
        <begin position="135"/>
        <end position="169"/>
    </location>
</feature>
<evidence type="ECO:0000313" key="3">
    <source>
        <dbReference type="Proteomes" id="UP000655208"/>
    </source>
</evidence>
<accession>A0A917WL05</accession>
<dbReference type="Gene3D" id="1.25.40.10">
    <property type="entry name" value="Tetratricopeptide repeat domain"/>
    <property type="match status" value="1"/>
</dbReference>
<reference evidence="2" key="1">
    <citation type="journal article" date="2014" name="Int. J. Syst. Evol. Microbiol.">
        <title>Complete genome sequence of Corynebacterium casei LMG S-19264T (=DSM 44701T), isolated from a smear-ripened cheese.</title>
        <authorList>
            <consortium name="US DOE Joint Genome Institute (JGI-PGF)"/>
            <person name="Walter F."/>
            <person name="Albersmeier A."/>
            <person name="Kalinowski J."/>
            <person name="Ruckert C."/>
        </authorList>
    </citation>
    <scope>NUCLEOTIDE SEQUENCE</scope>
    <source>
        <strain evidence="2">CGMCC 4.7308</strain>
    </source>
</reference>
<feature type="compositionally biased region" description="Low complexity" evidence="1">
    <location>
        <begin position="516"/>
        <end position="538"/>
    </location>
</feature>
<organism evidence="2 3">
    <name type="scientific">Nakamurella endophytica</name>
    <dbReference type="NCBI Taxonomy" id="1748367"/>
    <lineage>
        <taxon>Bacteria</taxon>
        <taxon>Bacillati</taxon>
        <taxon>Actinomycetota</taxon>
        <taxon>Actinomycetes</taxon>
        <taxon>Nakamurellales</taxon>
        <taxon>Nakamurellaceae</taxon>
        <taxon>Nakamurella</taxon>
    </lineage>
</organism>
<dbReference type="EMBL" id="BMNA01000011">
    <property type="protein sequence ID" value="GGM13470.1"/>
    <property type="molecule type" value="Genomic_DNA"/>
</dbReference>
<evidence type="ECO:0008006" key="4">
    <source>
        <dbReference type="Google" id="ProtNLM"/>
    </source>
</evidence>
<evidence type="ECO:0000313" key="2">
    <source>
        <dbReference type="EMBL" id="GGM13470.1"/>
    </source>
</evidence>
<dbReference type="InterPro" id="IPR011990">
    <property type="entry name" value="TPR-like_helical_dom_sf"/>
</dbReference>
<dbReference type="AlphaFoldDB" id="A0A917WL05"/>
<feature type="region of interest" description="Disordered" evidence="1">
    <location>
        <begin position="489"/>
        <end position="647"/>
    </location>
</feature>
<feature type="compositionally biased region" description="Basic and acidic residues" evidence="1">
    <location>
        <begin position="193"/>
        <end position="248"/>
    </location>
</feature>
<feature type="region of interest" description="Disordered" evidence="1">
    <location>
        <begin position="1"/>
        <end position="266"/>
    </location>
</feature>
<gene>
    <name evidence="2" type="ORF">GCM10011594_36740</name>
</gene>
<proteinExistence type="predicted"/>
<protein>
    <recommendedName>
        <fullName evidence="4">Tetratricopeptide repeat protein</fullName>
    </recommendedName>
</protein>
<feature type="compositionally biased region" description="Basic and acidic residues" evidence="1">
    <location>
        <begin position="255"/>
        <end position="266"/>
    </location>
</feature>
<comment type="caution">
    <text evidence="2">The sequence shown here is derived from an EMBL/GenBank/DDBJ whole genome shotgun (WGS) entry which is preliminary data.</text>
</comment>
<name>A0A917WL05_9ACTN</name>
<feature type="compositionally biased region" description="Acidic residues" evidence="1">
    <location>
        <begin position="559"/>
        <end position="615"/>
    </location>
</feature>